<keyword evidence="3" id="KW-1015">Disulfide bond</keyword>
<dbReference type="SUPFAM" id="SSF48726">
    <property type="entry name" value="Immunoglobulin"/>
    <property type="match status" value="2"/>
</dbReference>
<dbReference type="SMART" id="SM00409">
    <property type="entry name" value="IG"/>
    <property type="match status" value="2"/>
</dbReference>
<reference evidence="8" key="1">
    <citation type="submission" date="2020-11" db="EMBL/GenBank/DDBJ databases">
        <authorList>
            <person name="Whiteford S."/>
        </authorList>
    </citation>
    <scope>NUCLEOTIDE SEQUENCE</scope>
</reference>
<dbReference type="CDD" id="cd00096">
    <property type="entry name" value="Ig"/>
    <property type="match status" value="1"/>
</dbReference>
<feature type="domain" description="Ig-like" evidence="7">
    <location>
        <begin position="62"/>
        <end position="125"/>
    </location>
</feature>
<evidence type="ECO:0000259" key="7">
    <source>
        <dbReference type="PROSITE" id="PS50835"/>
    </source>
</evidence>
<dbReference type="SMART" id="SM00408">
    <property type="entry name" value="IGc2"/>
    <property type="match status" value="2"/>
</dbReference>
<dbReference type="Gene3D" id="2.60.40.10">
    <property type="entry name" value="Immunoglobulins"/>
    <property type="match status" value="2"/>
</dbReference>
<evidence type="ECO:0000313" key="9">
    <source>
        <dbReference type="Proteomes" id="UP000653454"/>
    </source>
</evidence>
<evidence type="ECO:0000256" key="4">
    <source>
        <dbReference type="ARBA" id="ARBA00023180"/>
    </source>
</evidence>
<dbReference type="InterPro" id="IPR007110">
    <property type="entry name" value="Ig-like_dom"/>
</dbReference>
<dbReference type="InterPro" id="IPR036179">
    <property type="entry name" value="Ig-like_dom_sf"/>
</dbReference>
<dbReference type="EMBL" id="CAJHNJ030000034">
    <property type="protein sequence ID" value="CAG9127679.1"/>
    <property type="molecule type" value="Genomic_DNA"/>
</dbReference>
<name>A0A8S4FGZ6_PLUXY</name>
<gene>
    <name evidence="8" type="ORF">PLXY2_LOCUS8987</name>
</gene>
<dbReference type="InterPro" id="IPR051275">
    <property type="entry name" value="Cell_adhesion_signaling"/>
</dbReference>
<dbReference type="InterPro" id="IPR003599">
    <property type="entry name" value="Ig_sub"/>
</dbReference>
<keyword evidence="9" id="KW-1185">Reference proteome</keyword>
<organism evidence="8 9">
    <name type="scientific">Plutella xylostella</name>
    <name type="common">Diamondback moth</name>
    <name type="synonym">Plutella maculipennis</name>
    <dbReference type="NCBI Taxonomy" id="51655"/>
    <lineage>
        <taxon>Eukaryota</taxon>
        <taxon>Metazoa</taxon>
        <taxon>Ecdysozoa</taxon>
        <taxon>Arthropoda</taxon>
        <taxon>Hexapoda</taxon>
        <taxon>Insecta</taxon>
        <taxon>Pterygota</taxon>
        <taxon>Neoptera</taxon>
        <taxon>Endopterygota</taxon>
        <taxon>Lepidoptera</taxon>
        <taxon>Glossata</taxon>
        <taxon>Ditrysia</taxon>
        <taxon>Yponomeutoidea</taxon>
        <taxon>Plutellidae</taxon>
        <taxon>Plutella</taxon>
    </lineage>
</organism>
<keyword evidence="6" id="KW-0812">Transmembrane</keyword>
<dbReference type="GO" id="GO:0050839">
    <property type="term" value="F:cell adhesion molecule binding"/>
    <property type="evidence" value="ECO:0007669"/>
    <property type="project" value="TreeGrafter"/>
</dbReference>
<proteinExistence type="predicted"/>
<evidence type="ECO:0000256" key="6">
    <source>
        <dbReference type="SAM" id="Phobius"/>
    </source>
</evidence>
<dbReference type="PROSITE" id="PS50835">
    <property type="entry name" value="IG_LIKE"/>
    <property type="match status" value="2"/>
</dbReference>
<evidence type="ECO:0000256" key="2">
    <source>
        <dbReference type="ARBA" id="ARBA00023136"/>
    </source>
</evidence>
<dbReference type="GO" id="GO:0005886">
    <property type="term" value="C:plasma membrane"/>
    <property type="evidence" value="ECO:0007669"/>
    <property type="project" value="TreeGrafter"/>
</dbReference>
<dbReference type="Pfam" id="PF13927">
    <property type="entry name" value="Ig_3"/>
    <property type="match status" value="1"/>
</dbReference>
<comment type="subcellular location">
    <subcellularLocation>
        <location evidence="1">Membrane</location>
        <topology evidence="1">Single-pass type I membrane protein</topology>
    </subcellularLocation>
</comment>
<sequence>MQEAGPAPAAAEAARAASCCGAVTYVVANSSVCCSGGGGGGRGGGGGGGRGGEAELVLYNVGYGIELTCDLPNPTKLDVVWKKNDTAVEAWWDVRGRYRLEDGGARLVLPPKTHEDDFGNYTCSVGGATRGWRVQGNPHSKLPANTNVVEGQKLKLQCRVVGKPYPAVTWLYENSTGGNLTDALAAFAPRAELATSDQGVEGGALLVAAAERTDAGRLVCRVNHNATFNGATVLRVKDMYAALWPFLGICAEVLVLCAVILIYERRRAKPELDDSDTDHHDAKKS</sequence>
<protein>
    <submittedName>
        <fullName evidence="8">(diamondback moth) hypothetical protein</fullName>
    </submittedName>
</protein>
<dbReference type="Proteomes" id="UP000653454">
    <property type="component" value="Unassembled WGS sequence"/>
</dbReference>
<dbReference type="InterPro" id="IPR013783">
    <property type="entry name" value="Ig-like_fold"/>
</dbReference>
<dbReference type="PANTHER" id="PTHR11640">
    <property type="entry name" value="NEPHRIN"/>
    <property type="match status" value="1"/>
</dbReference>
<keyword evidence="6" id="KW-1133">Transmembrane helix</keyword>
<dbReference type="PANTHER" id="PTHR11640:SF164">
    <property type="entry name" value="MAM DOMAIN-CONTAINING GLYCOSYLPHOSPHATIDYLINOSITOL ANCHOR PROTEIN 1"/>
    <property type="match status" value="1"/>
</dbReference>
<accession>A0A8S4FGZ6</accession>
<dbReference type="GO" id="GO:0098609">
    <property type="term" value="P:cell-cell adhesion"/>
    <property type="evidence" value="ECO:0007669"/>
    <property type="project" value="TreeGrafter"/>
</dbReference>
<feature type="domain" description="Ig-like" evidence="7">
    <location>
        <begin position="138"/>
        <end position="237"/>
    </location>
</feature>
<comment type="caution">
    <text evidence="8">The sequence shown here is derived from an EMBL/GenBank/DDBJ whole genome shotgun (WGS) entry which is preliminary data.</text>
</comment>
<evidence type="ECO:0000256" key="3">
    <source>
        <dbReference type="ARBA" id="ARBA00023157"/>
    </source>
</evidence>
<evidence type="ECO:0000256" key="5">
    <source>
        <dbReference type="ARBA" id="ARBA00023319"/>
    </source>
</evidence>
<evidence type="ECO:0000313" key="8">
    <source>
        <dbReference type="EMBL" id="CAG9127679.1"/>
    </source>
</evidence>
<dbReference type="InterPro" id="IPR003598">
    <property type="entry name" value="Ig_sub2"/>
</dbReference>
<evidence type="ECO:0000256" key="1">
    <source>
        <dbReference type="ARBA" id="ARBA00004479"/>
    </source>
</evidence>
<keyword evidence="5" id="KW-0393">Immunoglobulin domain</keyword>
<keyword evidence="4" id="KW-0325">Glycoprotein</keyword>
<dbReference type="AlphaFoldDB" id="A0A8S4FGZ6"/>
<dbReference type="GO" id="GO:0005911">
    <property type="term" value="C:cell-cell junction"/>
    <property type="evidence" value="ECO:0007669"/>
    <property type="project" value="TreeGrafter"/>
</dbReference>
<keyword evidence="2 6" id="KW-0472">Membrane</keyword>
<feature type="transmembrane region" description="Helical" evidence="6">
    <location>
        <begin position="242"/>
        <end position="263"/>
    </location>
</feature>